<name>A0A0D1J195_9MYCO</name>
<dbReference type="AlphaFoldDB" id="A0A0D1J195"/>
<dbReference type="Proteomes" id="UP000032221">
    <property type="component" value="Unassembled WGS sequence"/>
</dbReference>
<evidence type="ECO:0000313" key="2">
    <source>
        <dbReference type="Proteomes" id="UP000032221"/>
    </source>
</evidence>
<protein>
    <recommendedName>
        <fullName evidence="3">Polysaccharide pyruvyl transferase domain-containing protein</fullName>
    </recommendedName>
</protein>
<organism evidence="1 2">
    <name type="scientific">Mycolicibacterium llatzerense</name>
    <dbReference type="NCBI Taxonomy" id="280871"/>
    <lineage>
        <taxon>Bacteria</taxon>
        <taxon>Bacillati</taxon>
        <taxon>Actinomycetota</taxon>
        <taxon>Actinomycetes</taxon>
        <taxon>Mycobacteriales</taxon>
        <taxon>Mycobacteriaceae</taxon>
        <taxon>Mycolicibacterium</taxon>
    </lineage>
</organism>
<dbReference type="OrthoDB" id="477186at2"/>
<reference evidence="1 2" key="1">
    <citation type="submission" date="2015-01" db="EMBL/GenBank/DDBJ databases">
        <title>Genome sequence of Mycobacterium llatzerense and Mycobacterium immunogenum recovered from brain abscess.</title>
        <authorList>
            <person name="Greninger A.L."/>
            <person name="Langelier C."/>
            <person name="Cunningham G."/>
            <person name="Chiu C.Y."/>
            <person name="Miller S."/>
        </authorList>
    </citation>
    <scope>NUCLEOTIDE SEQUENCE [LARGE SCALE GENOMIC DNA]</scope>
    <source>
        <strain evidence="1 2">CLUC14</strain>
    </source>
</reference>
<accession>A0A0D1J195</accession>
<dbReference type="EMBL" id="JXST01000029">
    <property type="protein sequence ID" value="KIU15323.1"/>
    <property type="molecule type" value="Genomic_DNA"/>
</dbReference>
<evidence type="ECO:0008006" key="3">
    <source>
        <dbReference type="Google" id="ProtNLM"/>
    </source>
</evidence>
<keyword evidence="2" id="KW-1185">Reference proteome</keyword>
<proteinExistence type="predicted"/>
<dbReference type="PATRIC" id="fig|280871.6.peg.4081"/>
<dbReference type="RefSeq" id="WP_043986934.1">
    <property type="nucleotide sequence ID" value="NZ_JXST01000029.1"/>
</dbReference>
<evidence type="ECO:0000313" key="1">
    <source>
        <dbReference type="EMBL" id="KIU15323.1"/>
    </source>
</evidence>
<sequence length="399" mass="43653">MTLARVFLSTWGDNGNIGDSILRRGMLRTFHGIDGVRLHVHVGRKYMPIPNDDRYLSAVGLRGDEAVHNTPIGWLARYAASAMTNRTVMVMPAGEIVYPERTRFYFGWWTALCALLPLAHRGTAVQAGAGVRLSTVGKAASRGTRRVRKSVDVPAMERYARRKMAVVVWRDPGTSDSFGVGDVAPDWAFGEGPDPLAEGLGAPPCERKVLAVTTRWDRDTLSASKIRLLREIADARGLRIQVFSQVRDDDEAMAKLARELHPGTEPLLFGNQSHAQCEDKIRALHRQSAIVAGDRLHALIIGATEGAVPLAVSNWTTEKTVRTLKPGGFALPSDEPAAINAYLDEMLSDSASVTSRIAAARAELDRLRSRLRSFVDGRPVPQPSTVDQQSCDYRHAAAS</sequence>
<dbReference type="STRING" id="280871.TL10_19715"/>
<comment type="caution">
    <text evidence="1">The sequence shown here is derived from an EMBL/GenBank/DDBJ whole genome shotgun (WGS) entry which is preliminary data.</text>
</comment>
<gene>
    <name evidence="1" type="ORF">TL10_19715</name>
</gene>